<dbReference type="PANTHER" id="PTHR34126">
    <property type="entry name" value="PEROXISOME BIOGENESIS PROTEIN 22"/>
    <property type="match status" value="1"/>
</dbReference>
<organism evidence="3">
    <name type="scientific">Mantoniella antarctica</name>
    <dbReference type="NCBI Taxonomy" id="81844"/>
    <lineage>
        <taxon>Eukaryota</taxon>
        <taxon>Viridiplantae</taxon>
        <taxon>Chlorophyta</taxon>
        <taxon>Mamiellophyceae</taxon>
        <taxon>Mamiellales</taxon>
        <taxon>Mamiellaceae</taxon>
        <taxon>Mantoniella</taxon>
    </lineage>
</organism>
<reference evidence="3" key="1">
    <citation type="submission" date="2021-01" db="EMBL/GenBank/DDBJ databases">
        <authorList>
            <person name="Corre E."/>
            <person name="Pelletier E."/>
            <person name="Niang G."/>
            <person name="Scheremetjew M."/>
            <person name="Finn R."/>
            <person name="Kale V."/>
            <person name="Holt S."/>
            <person name="Cochrane G."/>
            <person name="Meng A."/>
            <person name="Brown T."/>
            <person name="Cohen L."/>
        </authorList>
    </citation>
    <scope>NUCLEOTIDE SEQUENCE</scope>
    <source>
        <strain evidence="3">SL-175</strain>
    </source>
</reference>
<evidence type="ECO:0000256" key="1">
    <source>
        <dbReference type="SAM" id="MobiDB-lite"/>
    </source>
</evidence>
<sequence length="172" mass="18816">MTPFGWCCAFLVVCVAVWASRTGGQRAGGQQAPQVAATAPATAPLTTGPHGGQSGREVAGREARPNTGGRGTRRITVNVSAFLSESGYIRQEVAASLRELSQRYDVFFLAVCTSVEVREQIRRVFQLHSLMQPWLDRQHRVIFVSTSKGLASAVRQLEPDVHVSQFHELPRS</sequence>
<feature type="compositionally biased region" description="Low complexity" evidence="1">
    <location>
        <begin position="27"/>
        <end position="48"/>
    </location>
</feature>
<protein>
    <submittedName>
        <fullName evidence="3">Uncharacterized protein</fullName>
    </submittedName>
</protein>
<dbReference type="Pfam" id="PF22978">
    <property type="entry name" value="HAD_Pex22"/>
    <property type="match status" value="1"/>
</dbReference>
<feature type="signal peptide" evidence="2">
    <location>
        <begin position="1"/>
        <end position="19"/>
    </location>
</feature>
<feature type="region of interest" description="Disordered" evidence="1">
    <location>
        <begin position="27"/>
        <end position="71"/>
    </location>
</feature>
<dbReference type="EMBL" id="HBFC01013180">
    <property type="protein sequence ID" value="CAD8705010.1"/>
    <property type="molecule type" value="Transcribed_RNA"/>
</dbReference>
<dbReference type="PANTHER" id="PTHR34126:SF1">
    <property type="entry name" value="PEROXISOME BIOGENESIS PROTEIN 22"/>
    <property type="match status" value="1"/>
</dbReference>
<keyword evidence="2" id="KW-0732">Signal</keyword>
<accession>A0A7S0SI32</accession>
<dbReference type="GO" id="GO:0007031">
    <property type="term" value="P:peroxisome organization"/>
    <property type="evidence" value="ECO:0007669"/>
    <property type="project" value="InterPro"/>
</dbReference>
<feature type="chain" id="PRO_5030599869" evidence="2">
    <location>
        <begin position="20"/>
        <end position="172"/>
    </location>
</feature>
<dbReference type="AlphaFoldDB" id="A0A7S0SI32"/>
<gene>
    <name evidence="3" type="ORF">MANT1106_LOCUS7692</name>
</gene>
<proteinExistence type="predicted"/>
<evidence type="ECO:0000256" key="2">
    <source>
        <dbReference type="SAM" id="SignalP"/>
    </source>
</evidence>
<evidence type="ECO:0000313" key="3">
    <source>
        <dbReference type="EMBL" id="CAD8705010.1"/>
    </source>
</evidence>
<dbReference type="InterPro" id="IPR037485">
    <property type="entry name" value="PEX22"/>
</dbReference>
<name>A0A7S0SI32_9CHLO</name>